<feature type="transmembrane region" description="Helical" evidence="1">
    <location>
        <begin position="108"/>
        <end position="128"/>
    </location>
</feature>
<sequence length="129" mass="13816">MARNRTDARARLEGGTRGGLWGPVLVNLGLGVPAVVPLYLAWWLLTEYMPMDCKSTEDLAKPDLTNCNYTTLDHASIVMLLLAATGVLMLALVVVIDVIFPIESGRRLAAWAGAAVLIPVPFALCLALA</sequence>
<accession>A0ABQ4GTY7</accession>
<evidence type="ECO:0000313" key="2">
    <source>
        <dbReference type="EMBL" id="GIH64799.1"/>
    </source>
</evidence>
<feature type="transmembrane region" description="Helical" evidence="1">
    <location>
        <begin position="20"/>
        <end position="45"/>
    </location>
</feature>
<dbReference type="Proteomes" id="UP000660454">
    <property type="component" value="Unassembled WGS sequence"/>
</dbReference>
<feature type="transmembrane region" description="Helical" evidence="1">
    <location>
        <begin position="78"/>
        <end position="102"/>
    </location>
</feature>
<name>A0ABQ4GTY7_9ACTN</name>
<keyword evidence="1" id="KW-1133">Transmembrane helix</keyword>
<evidence type="ECO:0000313" key="3">
    <source>
        <dbReference type="Proteomes" id="UP000660454"/>
    </source>
</evidence>
<reference evidence="2 3" key="1">
    <citation type="submission" date="2021-01" db="EMBL/GenBank/DDBJ databases">
        <title>Whole genome shotgun sequence of Microbispora siamensis NBRC 104113.</title>
        <authorList>
            <person name="Komaki H."/>
            <person name="Tamura T."/>
        </authorList>
    </citation>
    <scope>NUCLEOTIDE SEQUENCE [LARGE SCALE GENOMIC DNA]</scope>
    <source>
        <strain evidence="2 3">NBRC 104113</strain>
    </source>
</reference>
<proteinExistence type="predicted"/>
<keyword evidence="1" id="KW-0812">Transmembrane</keyword>
<dbReference type="EMBL" id="BOOF01000034">
    <property type="protein sequence ID" value="GIH64799.1"/>
    <property type="molecule type" value="Genomic_DNA"/>
</dbReference>
<keyword evidence="3" id="KW-1185">Reference proteome</keyword>
<comment type="caution">
    <text evidence="2">The sequence shown here is derived from an EMBL/GenBank/DDBJ whole genome shotgun (WGS) entry which is preliminary data.</text>
</comment>
<protein>
    <submittedName>
        <fullName evidence="2">Uncharacterized protein</fullName>
    </submittedName>
</protein>
<organism evidence="2 3">
    <name type="scientific">Microbispora siamensis</name>
    <dbReference type="NCBI Taxonomy" id="564413"/>
    <lineage>
        <taxon>Bacteria</taxon>
        <taxon>Bacillati</taxon>
        <taxon>Actinomycetota</taxon>
        <taxon>Actinomycetes</taxon>
        <taxon>Streptosporangiales</taxon>
        <taxon>Streptosporangiaceae</taxon>
        <taxon>Microbispora</taxon>
    </lineage>
</organism>
<evidence type="ECO:0000256" key="1">
    <source>
        <dbReference type="SAM" id="Phobius"/>
    </source>
</evidence>
<gene>
    <name evidence="2" type="ORF">Msi02_56160</name>
</gene>
<keyword evidence="1" id="KW-0472">Membrane</keyword>